<evidence type="ECO:0000313" key="4">
    <source>
        <dbReference type="Proteomes" id="UP000515811"/>
    </source>
</evidence>
<keyword evidence="2" id="KW-0732">Signal</keyword>
<accession>A0A7G9RRJ5</accession>
<dbReference type="SUPFAM" id="SSF53850">
    <property type="entry name" value="Periplasmic binding protein-like II"/>
    <property type="match status" value="1"/>
</dbReference>
<keyword evidence="4" id="KW-1185">Reference proteome</keyword>
<protein>
    <submittedName>
        <fullName evidence="3">Tripartite tricarboxylate transporter substrate binding protein</fullName>
    </submittedName>
</protein>
<dbReference type="KEGG" id="drg:H9K76_05025"/>
<dbReference type="PIRSF" id="PIRSF017082">
    <property type="entry name" value="YflP"/>
    <property type="match status" value="1"/>
</dbReference>
<dbReference type="Gene3D" id="3.40.190.150">
    <property type="entry name" value="Bordetella uptake gene, domain 1"/>
    <property type="match status" value="1"/>
</dbReference>
<evidence type="ECO:0000256" key="2">
    <source>
        <dbReference type="SAM" id="SignalP"/>
    </source>
</evidence>
<reference evidence="3 4" key="1">
    <citation type="submission" date="2020-08" db="EMBL/GenBank/DDBJ databases">
        <title>Genome sequence of Diaphorobacter ruginosibacter DSM 27467T.</title>
        <authorList>
            <person name="Hyun D.-W."/>
            <person name="Bae J.-W."/>
        </authorList>
    </citation>
    <scope>NUCLEOTIDE SEQUENCE [LARGE SCALE GENOMIC DNA]</scope>
    <source>
        <strain evidence="3 4">DSM 27467</strain>
    </source>
</reference>
<proteinExistence type="inferred from homology"/>
<name>A0A7G9RRJ5_9BURK</name>
<feature type="signal peptide" evidence="2">
    <location>
        <begin position="1"/>
        <end position="26"/>
    </location>
</feature>
<dbReference type="InterPro" id="IPR005064">
    <property type="entry name" value="BUG"/>
</dbReference>
<sequence>MSLQRRHVLLLPAALFVLNISRAAFAQGAKHWPDKPIRFITPYPPGGSSDIITRIVAQGIAQGLGQSIIVENKPGAGATLGTEYVALAPPDGYTFLVAPMATVTIAPWLKKLRYTSESFIPIAKLSSSYGLVSARKDAPFSNYGEFVAAAKANPGKFTFGSNGVGSVVHLTGVLLHKQTGVDVVHVPYKGAVEAVNDMLGGRIDVMYDPVPAPYVKSGQLKGLATVSPIRNPLLPDLPTLREQGFNTNASSWFGLFAPKDVPDDIVARMAQEARKVMTSEAVKGPLQAASMYADFEDPQTFMKRVQGDAQYFGDVIRKENIKAD</sequence>
<dbReference type="Pfam" id="PF03401">
    <property type="entry name" value="TctC"/>
    <property type="match status" value="1"/>
</dbReference>
<dbReference type="InterPro" id="IPR042100">
    <property type="entry name" value="Bug_dom1"/>
</dbReference>
<dbReference type="AlphaFoldDB" id="A0A7G9RRJ5"/>
<evidence type="ECO:0000313" key="3">
    <source>
        <dbReference type="EMBL" id="QNN58220.1"/>
    </source>
</evidence>
<dbReference type="Proteomes" id="UP000515811">
    <property type="component" value="Chromosome"/>
</dbReference>
<dbReference type="Gene3D" id="3.40.190.10">
    <property type="entry name" value="Periplasmic binding protein-like II"/>
    <property type="match status" value="1"/>
</dbReference>
<dbReference type="CDD" id="cd07012">
    <property type="entry name" value="PBP2_Bug_TTT"/>
    <property type="match status" value="1"/>
</dbReference>
<dbReference type="PANTHER" id="PTHR42928">
    <property type="entry name" value="TRICARBOXYLATE-BINDING PROTEIN"/>
    <property type="match status" value="1"/>
</dbReference>
<organism evidence="3 4">
    <name type="scientific">Diaphorobacter ruginosibacter</name>
    <dbReference type="NCBI Taxonomy" id="1715720"/>
    <lineage>
        <taxon>Bacteria</taxon>
        <taxon>Pseudomonadati</taxon>
        <taxon>Pseudomonadota</taxon>
        <taxon>Betaproteobacteria</taxon>
        <taxon>Burkholderiales</taxon>
        <taxon>Comamonadaceae</taxon>
        <taxon>Diaphorobacter</taxon>
    </lineage>
</organism>
<comment type="similarity">
    <text evidence="1">Belongs to the UPF0065 (bug) family.</text>
</comment>
<dbReference type="PANTHER" id="PTHR42928:SF5">
    <property type="entry name" value="BLR1237 PROTEIN"/>
    <property type="match status" value="1"/>
</dbReference>
<evidence type="ECO:0000256" key="1">
    <source>
        <dbReference type="ARBA" id="ARBA00006987"/>
    </source>
</evidence>
<feature type="chain" id="PRO_5028824658" evidence="2">
    <location>
        <begin position="27"/>
        <end position="324"/>
    </location>
</feature>
<dbReference type="RefSeq" id="WP_187598464.1">
    <property type="nucleotide sequence ID" value="NZ_CP060714.1"/>
</dbReference>
<gene>
    <name evidence="3" type="ORF">H9K76_05025</name>
</gene>
<dbReference type="EMBL" id="CP060714">
    <property type="protein sequence ID" value="QNN58220.1"/>
    <property type="molecule type" value="Genomic_DNA"/>
</dbReference>